<feature type="transmembrane region" description="Helical" evidence="1">
    <location>
        <begin position="12"/>
        <end position="29"/>
    </location>
</feature>
<dbReference type="PANTHER" id="PTHR42736:SF1">
    <property type="entry name" value="PROTEIN-GLUTAMINE GAMMA-GLUTAMYLTRANSFERASE"/>
    <property type="match status" value="1"/>
</dbReference>
<feature type="transmembrane region" description="Helical" evidence="1">
    <location>
        <begin position="89"/>
        <end position="108"/>
    </location>
</feature>
<evidence type="ECO:0000259" key="2">
    <source>
        <dbReference type="SMART" id="SM00460"/>
    </source>
</evidence>
<dbReference type="Proteomes" id="UP000184185">
    <property type="component" value="Unassembled WGS sequence"/>
</dbReference>
<sequence length="681" mass="77401">MLAKGDSYDINRGSFVLAFILLFFLYAVLEFIFHGIVENKAVPLFSLIPAVLMFFLLKVNDKWSNIAIAVIIAVAVRIIFDYMPIRDKVILFGSIILDGVALYLRMYWTSFWGDKLLDKLLFIALAVLTLSAIQQIIWGRKEGEFPFHYFLLLGCFLLFIPMNRDPIDWSRIEGVFGNAADATAYYLCSVIGDSEYTVGYGSFNATGGRISNSDKLQLVLESVERPYFVYTDSETGKKMKMRRVLYLAGGKGVDGKALVDWLQFLKDNGINKEAAEVFSQISKLDVEYVYLDTADEIAPAGALVLTNQDGSIEKGRSDDRHRKGYKLKAKYLDIDYGSPVLVELFQNPKGELVDREPMSYQEASEYFLNLYNQALSDVMTASEYDEYVNQTDIYQTYGDTDGVTDRMEKLASEITAKADNDYLRAKLIEIYLRQYTYSTKAVGGHNPDSDMSTPKGMADIADRFLFETESGYCVHYTSSMVMLLRSIGIPARPVIGYRYNFPFEIQENYVVEANCAHVWPEVYIQNVGWIPFEPTSAYSTAAEYNWHRSETIDPETESEIQLEMRDLPVIPEADEVQETYQNEGLQLLKIVGIVILSIILLILIILGVAALTRRIIYRLASPEKKIKMDVAMTKATLIKKYGNDFNDRGLLSDYVKLAPEEEQEDIKKLFEAYYKIVYGSN</sequence>
<evidence type="ECO:0000313" key="4">
    <source>
        <dbReference type="Proteomes" id="UP000184185"/>
    </source>
</evidence>
<gene>
    <name evidence="3" type="ORF">SAMN02745725_03034</name>
</gene>
<dbReference type="InterPro" id="IPR002931">
    <property type="entry name" value="Transglutaminase-like"/>
</dbReference>
<feature type="transmembrane region" description="Helical" evidence="1">
    <location>
        <begin position="41"/>
        <end position="57"/>
    </location>
</feature>
<dbReference type="SMART" id="SM00460">
    <property type="entry name" value="TGc"/>
    <property type="match status" value="1"/>
</dbReference>
<evidence type="ECO:0000256" key="1">
    <source>
        <dbReference type="SAM" id="Phobius"/>
    </source>
</evidence>
<protein>
    <submittedName>
        <fullName evidence="3">Transglutaminase-like superfamily protein</fullName>
    </submittedName>
</protein>
<dbReference type="EMBL" id="FQYQ01000038">
    <property type="protein sequence ID" value="SHJ66805.1"/>
    <property type="molecule type" value="Genomic_DNA"/>
</dbReference>
<feature type="domain" description="Transglutaminase-like" evidence="2">
    <location>
        <begin position="465"/>
        <end position="536"/>
    </location>
</feature>
<keyword evidence="1" id="KW-1133">Transmembrane helix</keyword>
<dbReference type="SUPFAM" id="SSF54001">
    <property type="entry name" value="Cysteine proteinases"/>
    <property type="match status" value="1"/>
</dbReference>
<feature type="transmembrane region" description="Helical" evidence="1">
    <location>
        <begin position="145"/>
        <end position="162"/>
    </location>
</feature>
<reference evidence="3 4" key="1">
    <citation type="submission" date="2016-11" db="EMBL/GenBank/DDBJ databases">
        <authorList>
            <person name="Jaros S."/>
            <person name="Januszkiewicz K."/>
            <person name="Wedrychowicz H."/>
        </authorList>
    </citation>
    <scope>NUCLEOTIDE SEQUENCE [LARGE SCALE GENOMIC DNA]</scope>
    <source>
        <strain evidence="3 4">DSM 14809</strain>
    </source>
</reference>
<evidence type="ECO:0000313" key="3">
    <source>
        <dbReference type="EMBL" id="SHJ66805.1"/>
    </source>
</evidence>
<dbReference type="Gene3D" id="3.10.620.30">
    <property type="match status" value="1"/>
</dbReference>
<dbReference type="PANTHER" id="PTHR42736">
    <property type="entry name" value="PROTEIN-GLUTAMINE GAMMA-GLUTAMYLTRANSFERASE"/>
    <property type="match status" value="1"/>
</dbReference>
<keyword evidence="1" id="KW-0472">Membrane</keyword>
<dbReference type="AlphaFoldDB" id="A0A1M6L6I0"/>
<dbReference type="InterPro" id="IPR038765">
    <property type="entry name" value="Papain-like_cys_pep_sf"/>
</dbReference>
<dbReference type="Pfam" id="PF01841">
    <property type="entry name" value="Transglut_core"/>
    <property type="match status" value="1"/>
</dbReference>
<organism evidence="3 4">
    <name type="scientific">Pseudobutyrivibrio xylanivorans DSM 14809</name>
    <dbReference type="NCBI Taxonomy" id="1123012"/>
    <lineage>
        <taxon>Bacteria</taxon>
        <taxon>Bacillati</taxon>
        <taxon>Bacillota</taxon>
        <taxon>Clostridia</taxon>
        <taxon>Lachnospirales</taxon>
        <taxon>Lachnospiraceae</taxon>
        <taxon>Pseudobutyrivibrio</taxon>
    </lineage>
</organism>
<keyword evidence="1" id="KW-0812">Transmembrane</keyword>
<feature type="transmembrane region" description="Helical" evidence="1">
    <location>
        <begin position="63"/>
        <end position="80"/>
    </location>
</feature>
<accession>A0A1M6L6I0</accession>
<proteinExistence type="predicted"/>
<keyword evidence="4" id="KW-1185">Reference proteome</keyword>
<dbReference type="InterPro" id="IPR052901">
    <property type="entry name" value="Bact_TGase-like"/>
</dbReference>
<feature type="transmembrane region" description="Helical" evidence="1">
    <location>
        <begin position="587"/>
        <end position="611"/>
    </location>
</feature>
<dbReference type="STRING" id="185007.SAMN02910350_00220"/>
<feature type="transmembrane region" description="Helical" evidence="1">
    <location>
        <begin position="120"/>
        <end position="138"/>
    </location>
</feature>
<name>A0A1M6L6I0_PSEXY</name>